<comment type="caution">
    <text evidence="1">The sequence shown here is derived from an EMBL/GenBank/DDBJ whole genome shotgun (WGS) entry which is preliminary data.</text>
</comment>
<gene>
    <name evidence="1" type="ORF">S06H3_51391</name>
</gene>
<accession>X1MXA4</accession>
<sequence>GRIYFPVFPEDKNGQNAFNRLQDAVGKPCTDIFLVGYYSLLDHLNAQETADLAVILESFATSTLLESVAEEVWLLATNDDLVLSGKIKSIIKAR</sequence>
<organism evidence="1">
    <name type="scientific">marine sediment metagenome</name>
    <dbReference type="NCBI Taxonomy" id="412755"/>
    <lineage>
        <taxon>unclassified sequences</taxon>
        <taxon>metagenomes</taxon>
        <taxon>ecological metagenomes</taxon>
    </lineage>
</organism>
<protein>
    <submittedName>
        <fullName evidence="1">Uncharacterized protein</fullName>
    </submittedName>
</protein>
<reference evidence="1" key="1">
    <citation type="journal article" date="2014" name="Front. Microbiol.">
        <title>High frequency of phylogenetically diverse reductive dehalogenase-homologous genes in deep subseafloor sedimentary metagenomes.</title>
        <authorList>
            <person name="Kawai M."/>
            <person name="Futagami T."/>
            <person name="Toyoda A."/>
            <person name="Takaki Y."/>
            <person name="Nishi S."/>
            <person name="Hori S."/>
            <person name="Arai W."/>
            <person name="Tsubouchi T."/>
            <person name="Morono Y."/>
            <person name="Uchiyama I."/>
            <person name="Ito T."/>
            <person name="Fujiyama A."/>
            <person name="Inagaki F."/>
            <person name="Takami H."/>
        </authorList>
    </citation>
    <scope>NUCLEOTIDE SEQUENCE</scope>
    <source>
        <strain evidence="1">Expedition CK06-06</strain>
    </source>
</reference>
<evidence type="ECO:0000313" key="1">
    <source>
        <dbReference type="EMBL" id="GAI35923.1"/>
    </source>
</evidence>
<dbReference type="AlphaFoldDB" id="X1MXA4"/>
<proteinExistence type="predicted"/>
<dbReference type="EMBL" id="BARV01032604">
    <property type="protein sequence ID" value="GAI35923.1"/>
    <property type="molecule type" value="Genomic_DNA"/>
</dbReference>
<name>X1MXA4_9ZZZZ</name>
<feature type="non-terminal residue" evidence="1">
    <location>
        <position position="1"/>
    </location>
</feature>